<comment type="subcellular location">
    <subcellularLocation>
        <location evidence="1">Cytoplasm</location>
    </subcellularLocation>
</comment>
<dbReference type="GO" id="GO:0005730">
    <property type="term" value="C:nucleolus"/>
    <property type="evidence" value="ECO:0007669"/>
    <property type="project" value="TreeGrafter"/>
</dbReference>
<accession>A0AAV2TSN8</accession>
<evidence type="ECO:0000313" key="6">
    <source>
        <dbReference type="Proteomes" id="UP001497525"/>
    </source>
</evidence>
<evidence type="ECO:0000313" key="5">
    <source>
        <dbReference type="EMBL" id="CAL5139259.1"/>
    </source>
</evidence>
<dbReference type="EMBL" id="CAXLJL010000600">
    <property type="protein sequence ID" value="CAL5139259.1"/>
    <property type="molecule type" value="Genomic_DNA"/>
</dbReference>
<dbReference type="Proteomes" id="UP001497525">
    <property type="component" value="Unassembled WGS sequence"/>
</dbReference>
<dbReference type="PROSITE" id="PS50216">
    <property type="entry name" value="DHHC"/>
    <property type="match status" value="1"/>
</dbReference>
<evidence type="ECO:0000256" key="2">
    <source>
        <dbReference type="ARBA" id="ARBA00022490"/>
    </source>
</evidence>
<dbReference type="GO" id="GO:0005737">
    <property type="term" value="C:cytoplasm"/>
    <property type="evidence" value="ECO:0007669"/>
    <property type="project" value="UniProtKB-SubCell"/>
</dbReference>
<dbReference type="InterPro" id="IPR039846">
    <property type="entry name" value="ZCCHC4"/>
</dbReference>
<dbReference type="GO" id="GO:0008988">
    <property type="term" value="F:rRNA (adenine-N6-)-methyltransferase activity"/>
    <property type="evidence" value="ECO:0007669"/>
    <property type="project" value="InterPro"/>
</dbReference>
<organism evidence="5 6">
    <name type="scientific">Calicophoron daubneyi</name>
    <name type="common">Rumen fluke</name>
    <name type="synonym">Paramphistomum daubneyi</name>
    <dbReference type="NCBI Taxonomy" id="300641"/>
    <lineage>
        <taxon>Eukaryota</taxon>
        <taxon>Metazoa</taxon>
        <taxon>Spiralia</taxon>
        <taxon>Lophotrochozoa</taxon>
        <taxon>Platyhelminthes</taxon>
        <taxon>Trematoda</taxon>
        <taxon>Digenea</taxon>
        <taxon>Plagiorchiida</taxon>
        <taxon>Pronocephalata</taxon>
        <taxon>Paramphistomoidea</taxon>
        <taxon>Paramphistomidae</taxon>
        <taxon>Calicophoron</taxon>
    </lineage>
</organism>
<sequence length="426" mass="48665">MAGMNPQFSDSQFMPGCPRCPHGPMLALLNTQSPSDRFACSAFRNKADCGKDARLQNGSRLHWSVNELLKAAPGDRGYCIECDCLYRCSITSRHVAHKTQIGLTDDLLRMPSFLLKPMANSSGHAQYFFSLESLNHLYSIFCQVGAQFVLCIGSPRMHEFIQLQRTHRSQPMDSHLLDMDFRLKSFYGEKFSRYNMVNGFLFTPTDDSCFQSFCTRAKELSKCVLFCDPPFASPLCLILKQMDSLRSLLSDRNCDKVMNKKPSAGSGRNLTPIFFVLPYFFEHKLQKMAPFFALLDYKVTYTNHPRFDCDLSIRNERNSGRRRDSVVRLFTDMSPSAVRPPEGLDSMFRFCEVCQRYSFLTNQHCSKCGKCPSKHGPTYVHCDLCGRCRPPNRKHCSQCGRCVPIGQCAHEQMNNSGTQRKRKRHC</sequence>
<reference evidence="5" key="1">
    <citation type="submission" date="2024-06" db="EMBL/GenBank/DDBJ databases">
        <authorList>
            <person name="Liu X."/>
            <person name="Lenzi L."/>
            <person name="Haldenby T S."/>
            <person name="Uol C."/>
        </authorList>
    </citation>
    <scope>NUCLEOTIDE SEQUENCE</scope>
</reference>
<dbReference type="PANTHER" id="PTHR13493">
    <property type="entry name" value="ZINC FINGER CCHC DOMAIN-CONTAINING"/>
    <property type="match status" value="1"/>
</dbReference>
<comment type="caution">
    <text evidence="5">The sequence shown here is derived from an EMBL/GenBank/DDBJ whole genome shotgun (WGS) entry which is preliminary data.</text>
</comment>
<dbReference type="AlphaFoldDB" id="A0AAV2TSN8"/>
<dbReference type="InterPro" id="IPR041370">
    <property type="entry name" value="Mlase_EEF1AKMT1/ZCCHC4"/>
</dbReference>
<keyword evidence="3" id="KW-0489">Methyltransferase</keyword>
<evidence type="ECO:0000256" key="1">
    <source>
        <dbReference type="ARBA" id="ARBA00004496"/>
    </source>
</evidence>
<keyword evidence="2" id="KW-0963">Cytoplasm</keyword>
<gene>
    <name evidence="5" type="ORF">CDAUBV1_LOCUS14292</name>
</gene>
<evidence type="ECO:0000256" key="4">
    <source>
        <dbReference type="ARBA" id="ARBA00022679"/>
    </source>
</evidence>
<evidence type="ECO:0000256" key="3">
    <source>
        <dbReference type="ARBA" id="ARBA00022603"/>
    </source>
</evidence>
<name>A0AAV2TSN8_CALDB</name>
<dbReference type="PANTHER" id="PTHR13493:SF3">
    <property type="entry name" value="RRNA N6-ADENOSINE-METHYLTRANSFERASE ZCCHC4"/>
    <property type="match status" value="1"/>
</dbReference>
<keyword evidence="4" id="KW-0808">Transferase</keyword>
<protein>
    <recommendedName>
        <fullName evidence="7">Zinc finger CCHC domain-containing protein 4</fullName>
    </recommendedName>
</protein>
<dbReference type="Pfam" id="PF10237">
    <property type="entry name" value="N6-adenineMlase"/>
    <property type="match status" value="1"/>
</dbReference>
<proteinExistence type="predicted"/>
<evidence type="ECO:0008006" key="7">
    <source>
        <dbReference type="Google" id="ProtNLM"/>
    </source>
</evidence>